<evidence type="ECO:0000313" key="3">
    <source>
        <dbReference type="Proteomes" id="UP000734854"/>
    </source>
</evidence>
<dbReference type="InterPro" id="IPR036005">
    <property type="entry name" value="Creatinase/aminopeptidase-like"/>
</dbReference>
<proteinExistence type="inferred from homology"/>
<protein>
    <submittedName>
        <fullName evidence="2">Uncharacterized protein</fullName>
    </submittedName>
</protein>
<reference evidence="2 3" key="1">
    <citation type="submission" date="2020-08" db="EMBL/GenBank/DDBJ databases">
        <title>Plant Genome Project.</title>
        <authorList>
            <person name="Zhang R.-G."/>
        </authorList>
    </citation>
    <scope>NUCLEOTIDE SEQUENCE [LARGE SCALE GENOMIC DNA]</scope>
    <source>
        <tissue evidence="2">Rhizome</tissue>
    </source>
</reference>
<dbReference type="Proteomes" id="UP000734854">
    <property type="component" value="Unassembled WGS sequence"/>
</dbReference>
<sequence length="171" mass="19250">MSDDEAREEKELDLTFPDVVTKYKTAAEIVNNNVPQPFFAFLRLVKTLLVRDLIYYHVQRPFNWWYLSASPKLRLSSFPVSFDRPSTSDRDFNSGVCNSTNAVPFDDTGCHIDGFITVVAHTHVIQEGPVTGRAADVIVAANTAAEVALRLVRPGKKFTNLKYSRVEIDEV</sequence>
<name>A0A8J5EYG6_ZINOF</name>
<organism evidence="2 3">
    <name type="scientific">Zingiber officinale</name>
    <name type="common">Ginger</name>
    <name type="synonym">Amomum zingiber</name>
    <dbReference type="NCBI Taxonomy" id="94328"/>
    <lineage>
        <taxon>Eukaryota</taxon>
        <taxon>Viridiplantae</taxon>
        <taxon>Streptophyta</taxon>
        <taxon>Embryophyta</taxon>
        <taxon>Tracheophyta</taxon>
        <taxon>Spermatophyta</taxon>
        <taxon>Magnoliopsida</taxon>
        <taxon>Liliopsida</taxon>
        <taxon>Zingiberales</taxon>
        <taxon>Zingiberaceae</taxon>
        <taxon>Zingiber</taxon>
    </lineage>
</organism>
<dbReference type="EMBL" id="JACMSC010000018">
    <property type="protein sequence ID" value="KAG6477040.1"/>
    <property type="molecule type" value="Genomic_DNA"/>
</dbReference>
<dbReference type="PANTHER" id="PTHR10804">
    <property type="entry name" value="PROTEASE FAMILY M24 METHIONYL AMINOPEPTIDASE, AMINOPEPTIDASE P"/>
    <property type="match status" value="1"/>
</dbReference>
<evidence type="ECO:0000313" key="2">
    <source>
        <dbReference type="EMBL" id="KAG6477040.1"/>
    </source>
</evidence>
<keyword evidence="3" id="KW-1185">Reference proteome</keyword>
<dbReference type="Gene3D" id="3.90.230.10">
    <property type="entry name" value="Creatinase/methionine aminopeptidase superfamily"/>
    <property type="match status" value="1"/>
</dbReference>
<dbReference type="AlphaFoldDB" id="A0A8J5EYG6"/>
<gene>
    <name evidence="2" type="ORF">ZIOFF_066290</name>
</gene>
<dbReference type="SUPFAM" id="SSF55920">
    <property type="entry name" value="Creatinase/aminopeptidase"/>
    <property type="match status" value="1"/>
</dbReference>
<comment type="similarity">
    <text evidence="1">Belongs to the peptidase M24 family.</text>
</comment>
<comment type="caution">
    <text evidence="2">The sequence shown here is derived from an EMBL/GenBank/DDBJ whole genome shotgun (WGS) entry which is preliminary data.</text>
</comment>
<dbReference type="PANTHER" id="PTHR10804:SF11">
    <property type="entry name" value="PROLIFERATION-ASSOCIATED PROTEIN 2G4"/>
    <property type="match status" value="1"/>
</dbReference>
<dbReference type="InterPro" id="IPR047113">
    <property type="entry name" value="PA2G4/ARX1"/>
</dbReference>
<accession>A0A8J5EYG6</accession>
<evidence type="ECO:0000256" key="1">
    <source>
        <dbReference type="ARBA" id="ARBA00007319"/>
    </source>
</evidence>